<gene>
    <name evidence="2" type="ORF">DDK22_16595</name>
</gene>
<proteinExistence type="predicted"/>
<evidence type="ECO:0000256" key="1">
    <source>
        <dbReference type="SAM" id="Coils"/>
    </source>
</evidence>
<protein>
    <submittedName>
        <fullName evidence="2">Uncharacterized protein</fullName>
    </submittedName>
</protein>
<organism evidence="2 3">
    <name type="scientific">Cupriavidus necator</name>
    <name type="common">Alcaligenes eutrophus</name>
    <name type="synonym">Ralstonia eutropha</name>
    <dbReference type="NCBI Taxonomy" id="106590"/>
    <lineage>
        <taxon>Bacteria</taxon>
        <taxon>Pseudomonadati</taxon>
        <taxon>Pseudomonadota</taxon>
        <taxon>Betaproteobacteria</taxon>
        <taxon>Burkholderiales</taxon>
        <taxon>Burkholderiaceae</taxon>
        <taxon>Cupriavidus</taxon>
    </lineage>
</organism>
<dbReference type="InterPro" id="IPR011990">
    <property type="entry name" value="TPR-like_helical_dom_sf"/>
</dbReference>
<dbReference type="EMBL" id="QDHA01000039">
    <property type="protein sequence ID" value="RCJ07300.1"/>
    <property type="molecule type" value="Genomic_DNA"/>
</dbReference>
<feature type="coiled-coil region" evidence="1">
    <location>
        <begin position="82"/>
        <end position="109"/>
    </location>
</feature>
<name>A0A367PHG8_CUPNE</name>
<dbReference type="Proteomes" id="UP000253501">
    <property type="component" value="Unassembled WGS sequence"/>
</dbReference>
<dbReference type="Gene3D" id="1.25.40.10">
    <property type="entry name" value="Tetratricopeptide repeat domain"/>
    <property type="match status" value="1"/>
</dbReference>
<reference evidence="2 3" key="1">
    <citation type="submission" date="2018-04" db="EMBL/GenBank/DDBJ databases">
        <title>Cupriavidus necator CR12 genome sequencing and assembly.</title>
        <authorList>
            <person name="Ben Fekih I."/>
            <person name="Mazhar H.S."/>
            <person name="Bello S.K."/>
            <person name="Rensing C."/>
        </authorList>
    </citation>
    <scope>NUCLEOTIDE SEQUENCE [LARGE SCALE GENOMIC DNA]</scope>
    <source>
        <strain evidence="2 3">CR12</strain>
    </source>
</reference>
<comment type="caution">
    <text evidence="2">The sequence shown here is derived from an EMBL/GenBank/DDBJ whole genome shotgun (WGS) entry which is preliminary data.</text>
</comment>
<keyword evidence="1" id="KW-0175">Coiled coil</keyword>
<evidence type="ECO:0000313" key="2">
    <source>
        <dbReference type="EMBL" id="RCJ07300.1"/>
    </source>
</evidence>
<dbReference type="SUPFAM" id="SSF48452">
    <property type="entry name" value="TPR-like"/>
    <property type="match status" value="1"/>
</dbReference>
<accession>A0A367PHG8</accession>
<dbReference type="RefSeq" id="WP_114132848.1">
    <property type="nucleotide sequence ID" value="NZ_CP068434.1"/>
</dbReference>
<dbReference type="AlphaFoldDB" id="A0A367PHG8"/>
<sequence>MPTITMSISTLIDIAHHFCVSDIAGATIPATRLSNILNNLHQGRPLTALSLKFLQDQNLIGLHLLATGQIQYETFVTVAGVERQARLQAAEIERQAAETERQTKAAELAAREVEWAAKYKRQCDEAEIARKARESDPKYIARMKNQALRSKYGMSFIDQPLFARVMDILKRIDSGSRLTDDDYVWLTTVAKAHFTEALQEAHHLHEAGFYADEYRRTQDPWSAVNASSHYRKCKQTGAALELLDSVPAHHLKDLKTKAAMCTTRGGVMRDMGRLDDARQLGERGHAFQPQDFRPCTLLGAVHMELGNFDEGRNWYVQAEERGASERTIDSDLRGIFIRGDKAKREAMKAFLLAQDPIRYRWVRDKR</sequence>
<evidence type="ECO:0000313" key="3">
    <source>
        <dbReference type="Proteomes" id="UP000253501"/>
    </source>
</evidence>